<organism evidence="1 2">
    <name type="scientific">Entomophthora muscae</name>
    <dbReference type="NCBI Taxonomy" id="34485"/>
    <lineage>
        <taxon>Eukaryota</taxon>
        <taxon>Fungi</taxon>
        <taxon>Fungi incertae sedis</taxon>
        <taxon>Zoopagomycota</taxon>
        <taxon>Entomophthoromycotina</taxon>
        <taxon>Entomophthoromycetes</taxon>
        <taxon>Entomophthorales</taxon>
        <taxon>Entomophthoraceae</taxon>
        <taxon>Entomophthora</taxon>
    </lineage>
</organism>
<dbReference type="Proteomes" id="UP001165960">
    <property type="component" value="Unassembled WGS sequence"/>
</dbReference>
<accession>A0ACC2RG40</accession>
<proteinExistence type="predicted"/>
<keyword evidence="2" id="KW-1185">Reference proteome</keyword>
<evidence type="ECO:0000313" key="1">
    <source>
        <dbReference type="EMBL" id="KAJ9049032.1"/>
    </source>
</evidence>
<sequence>MFIGVLRVWHARILYAELAVAAGSSGEAVVQKGFKSKDIVPADDSIPELPIVTDKEGLHLGIGAMQDRFAKRQNIEEKGSQPANRGLN</sequence>
<name>A0ACC2RG40_9FUNG</name>
<evidence type="ECO:0000313" key="2">
    <source>
        <dbReference type="Proteomes" id="UP001165960"/>
    </source>
</evidence>
<gene>
    <name evidence="1" type="ORF">DSO57_1028808</name>
</gene>
<comment type="caution">
    <text evidence="1">The sequence shown here is derived from an EMBL/GenBank/DDBJ whole genome shotgun (WGS) entry which is preliminary data.</text>
</comment>
<reference evidence="1" key="1">
    <citation type="submission" date="2022-04" db="EMBL/GenBank/DDBJ databases">
        <title>Genome of the entomopathogenic fungus Entomophthora muscae.</title>
        <authorList>
            <person name="Elya C."/>
            <person name="Lovett B.R."/>
            <person name="Lee E."/>
            <person name="Macias A.M."/>
            <person name="Hajek A.E."/>
            <person name="De Bivort B.L."/>
            <person name="Kasson M.T."/>
            <person name="De Fine Licht H.H."/>
            <person name="Stajich J.E."/>
        </authorList>
    </citation>
    <scope>NUCLEOTIDE SEQUENCE</scope>
    <source>
        <strain evidence="1">Berkeley</strain>
    </source>
</reference>
<dbReference type="EMBL" id="QTSX02007285">
    <property type="protein sequence ID" value="KAJ9049032.1"/>
    <property type="molecule type" value="Genomic_DNA"/>
</dbReference>
<protein>
    <submittedName>
        <fullName evidence="1">Uncharacterized protein</fullName>
    </submittedName>
</protein>